<dbReference type="STRING" id="238.BBD35_08800"/>
<evidence type="ECO:0000313" key="2">
    <source>
        <dbReference type="EMBL" id="OOH93721.1"/>
    </source>
</evidence>
<feature type="transmembrane region" description="Helical" evidence="1">
    <location>
        <begin position="88"/>
        <end position="109"/>
    </location>
</feature>
<organism evidence="2 3">
    <name type="scientific">Elizabethkingia meningoseptica</name>
    <name type="common">Chryseobacterium meningosepticum</name>
    <dbReference type="NCBI Taxonomy" id="238"/>
    <lineage>
        <taxon>Bacteria</taxon>
        <taxon>Pseudomonadati</taxon>
        <taxon>Bacteroidota</taxon>
        <taxon>Flavobacteriia</taxon>
        <taxon>Flavobacteriales</taxon>
        <taxon>Weeksellaceae</taxon>
        <taxon>Elizabethkingia</taxon>
    </lineage>
</organism>
<proteinExistence type="predicted"/>
<dbReference type="Proteomes" id="UP000188947">
    <property type="component" value="Unassembled WGS sequence"/>
</dbReference>
<accession>A0A1T3FHK3</accession>
<dbReference type="OrthoDB" id="1263582at2"/>
<feature type="transmembrane region" description="Helical" evidence="1">
    <location>
        <begin position="129"/>
        <end position="153"/>
    </location>
</feature>
<evidence type="ECO:0000256" key="1">
    <source>
        <dbReference type="SAM" id="Phobius"/>
    </source>
</evidence>
<protein>
    <submittedName>
        <fullName evidence="2">Uncharacterized protein</fullName>
    </submittedName>
</protein>
<keyword evidence="1" id="KW-1133">Transmembrane helix</keyword>
<comment type="caution">
    <text evidence="2">The sequence shown here is derived from an EMBL/GenBank/DDBJ whole genome shotgun (WGS) entry which is preliminary data.</text>
</comment>
<name>A0A1T3FHK3_ELIME</name>
<feature type="transmembrane region" description="Helical" evidence="1">
    <location>
        <begin position="57"/>
        <end position="76"/>
    </location>
</feature>
<feature type="transmembrane region" description="Helical" evidence="1">
    <location>
        <begin position="165"/>
        <end position="186"/>
    </location>
</feature>
<keyword evidence="1" id="KW-0812">Transmembrane</keyword>
<dbReference type="EMBL" id="MPOG01000016">
    <property type="protein sequence ID" value="OOH93721.1"/>
    <property type="molecule type" value="Genomic_DNA"/>
</dbReference>
<dbReference type="eggNOG" id="ENOG5033048">
    <property type="taxonomic scope" value="Bacteria"/>
</dbReference>
<reference evidence="2 3" key="1">
    <citation type="submission" date="2016-11" db="EMBL/GenBank/DDBJ databases">
        <title>Genome sequence and comparative genomic analysis of clinical strain Elizabethkingia meningoseptica 61421 PRCM.</title>
        <authorList>
            <person name="Wang M."/>
            <person name="Hu S."/>
            <person name="Cao L."/>
            <person name="Jiang T."/>
            <person name="Zhou Y."/>
            <person name="Ming D."/>
        </authorList>
    </citation>
    <scope>NUCLEOTIDE SEQUENCE [LARGE SCALE GENOMIC DNA]</scope>
    <source>
        <strain evidence="2 3">61421 PRCM</strain>
    </source>
</reference>
<feature type="transmembrane region" description="Helical" evidence="1">
    <location>
        <begin position="18"/>
        <end position="37"/>
    </location>
</feature>
<sequence length="191" mass="22265">MNWKTIFNPFEKYSEYKLLLFGILFFILTPLVCYYTQERMTGFMRFDKPESLTLKASFLYCGVSIISCILILYLLAKVFNKKSRFLDIINTVLISNALNVPLLLLTHFIDIGKAFSMDDKNQNLYQNIIYLLFIAVFAAIILSLVVYSFILFFNGFRTATNIKKLTQIILFIFIFFVSSIICQTLIPQLKF</sequence>
<dbReference type="AlphaFoldDB" id="A0A1T3FHK3"/>
<keyword evidence="1" id="KW-0472">Membrane</keyword>
<dbReference type="RefSeq" id="WP_070904273.1">
    <property type="nucleotide sequence ID" value="NZ_CP016378.1"/>
</dbReference>
<evidence type="ECO:0000313" key="3">
    <source>
        <dbReference type="Proteomes" id="UP000188947"/>
    </source>
</evidence>
<keyword evidence="3" id="KW-1185">Reference proteome</keyword>
<gene>
    <name evidence="2" type="ORF">BMF97_14940</name>
</gene>